<organism evidence="2 3">
    <name type="scientific">Citricoccus parietis</name>
    <dbReference type="NCBI Taxonomy" id="592307"/>
    <lineage>
        <taxon>Bacteria</taxon>
        <taxon>Bacillati</taxon>
        <taxon>Actinomycetota</taxon>
        <taxon>Actinomycetes</taxon>
        <taxon>Micrococcales</taxon>
        <taxon>Micrococcaceae</taxon>
        <taxon>Citricoccus</taxon>
    </lineage>
</organism>
<name>A0ABV5G2R0_9MICC</name>
<evidence type="ECO:0000256" key="1">
    <source>
        <dbReference type="SAM" id="MobiDB-lite"/>
    </source>
</evidence>
<protein>
    <submittedName>
        <fullName evidence="2">Uncharacterized protein</fullName>
    </submittedName>
</protein>
<dbReference type="Proteomes" id="UP001589575">
    <property type="component" value="Unassembled WGS sequence"/>
</dbReference>
<feature type="region of interest" description="Disordered" evidence="1">
    <location>
        <begin position="1"/>
        <end position="33"/>
    </location>
</feature>
<evidence type="ECO:0000313" key="3">
    <source>
        <dbReference type="Proteomes" id="UP001589575"/>
    </source>
</evidence>
<gene>
    <name evidence="2" type="ORF">ACFFX0_19240</name>
</gene>
<dbReference type="EMBL" id="JBHMFI010000001">
    <property type="protein sequence ID" value="MFB9073215.1"/>
    <property type="molecule type" value="Genomic_DNA"/>
</dbReference>
<comment type="caution">
    <text evidence="2">The sequence shown here is derived from an EMBL/GenBank/DDBJ whole genome shotgun (WGS) entry which is preliminary data.</text>
</comment>
<sequence>MESTPPYTRLKSTPARASAPKTRASVAPSSVNEMVKNRPSCWARSSVSSSPVGRLRTTVRTKRLDVAVCGLVKTE</sequence>
<accession>A0ABV5G2R0</accession>
<reference evidence="2 3" key="1">
    <citation type="submission" date="2024-09" db="EMBL/GenBank/DDBJ databases">
        <authorList>
            <person name="Sun Q."/>
            <person name="Mori K."/>
        </authorList>
    </citation>
    <scope>NUCLEOTIDE SEQUENCE [LARGE SCALE GENOMIC DNA]</scope>
    <source>
        <strain evidence="2 3">CCM 7609</strain>
    </source>
</reference>
<keyword evidence="3" id="KW-1185">Reference proteome</keyword>
<proteinExistence type="predicted"/>
<evidence type="ECO:0000313" key="2">
    <source>
        <dbReference type="EMBL" id="MFB9073215.1"/>
    </source>
</evidence>